<organism evidence="1">
    <name type="scientific">marine sediment metagenome</name>
    <dbReference type="NCBI Taxonomy" id="412755"/>
    <lineage>
        <taxon>unclassified sequences</taxon>
        <taxon>metagenomes</taxon>
        <taxon>ecological metagenomes</taxon>
    </lineage>
</organism>
<name>A0A0F9DMU0_9ZZZZ</name>
<dbReference type="EMBL" id="LAZR01028295">
    <property type="protein sequence ID" value="KKL63048.1"/>
    <property type="molecule type" value="Genomic_DNA"/>
</dbReference>
<reference evidence="1" key="1">
    <citation type="journal article" date="2015" name="Nature">
        <title>Complex archaea that bridge the gap between prokaryotes and eukaryotes.</title>
        <authorList>
            <person name="Spang A."/>
            <person name="Saw J.H."/>
            <person name="Jorgensen S.L."/>
            <person name="Zaremba-Niedzwiedzka K."/>
            <person name="Martijn J."/>
            <person name="Lind A.E."/>
            <person name="van Eijk R."/>
            <person name="Schleper C."/>
            <person name="Guy L."/>
            <person name="Ettema T.J."/>
        </authorList>
    </citation>
    <scope>NUCLEOTIDE SEQUENCE</scope>
</reference>
<sequence>MPSIDEVYEAINSEIKYQEKWDKEREADTGLNSYMDKDKSVETWILWMEEYLARARSAATNSFDKSGPLENIRKVTALAVTCMKHHGAPKRFEI</sequence>
<proteinExistence type="predicted"/>
<protein>
    <submittedName>
        <fullName evidence="1">Uncharacterized protein</fullName>
    </submittedName>
</protein>
<dbReference type="AlphaFoldDB" id="A0A0F9DMU0"/>
<comment type="caution">
    <text evidence="1">The sequence shown here is derived from an EMBL/GenBank/DDBJ whole genome shotgun (WGS) entry which is preliminary data.</text>
</comment>
<evidence type="ECO:0000313" key="1">
    <source>
        <dbReference type="EMBL" id="KKL63048.1"/>
    </source>
</evidence>
<gene>
    <name evidence="1" type="ORF">LCGC14_2179020</name>
</gene>
<accession>A0A0F9DMU0</accession>